<dbReference type="GO" id="GO:0006335">
    <property type="term" value="P:DNA replication-dependent chromatin assembly"/>
    <property type="evidence" value="ECO:0007669"/>
    <property type="project" value="TreeGrafter"/>
</dbReference>
<sequence>MAKVHVSNVVVLNNPCPFYTPFQFEITFECIEELKEDLEWKIIYVGSAESEAYDQVLDTVFVGPVPEGRHMFVFQADPPDTGKIPVADAVGVTVVLLTCSYRGKEFVRVGFYVNNEYNEPELREVPPSSPIYDKLVRNILATQPRVTRFKIEWDDKPGSALTNGAGPSSELAQHDNDNSIDQGNDSNSAPPLIGSSANNGDSFGRDRLSADSTSSLMEPPPTNFLGANNNDSLSSPMEVI</sequence>
<dbReference type="SUPFAM" id="SSF101546">
    <property type="entry name" value="ASF1-like"/>
    <property type="match status" value="1"/>
</dbReference>
<gene>
    <name evidence="8" type="ORF">Fcan01_15243</name>
</gene>
<dbReference type="PANTHER" id="PTHR12040">
    <property type="entry name" value="ANTI-SILENCING PROTEIN 1"/>
    <property type="match status" value="1"/>
</dbReference>
<dbReference type="InterPro" id="IPR036747">
    <property type="entry name" value="ASF1-like_sf"/>
</dbReference>
<evidence type="ECO:0000256" key="6">
    <source>
        <dbReference type="ARBA" id="ARBA00023242"/>
    </source>
</evidence>
<dbReference type="AlphaFoldDB" id="A0A226DXN2"/>
<evidence type="ECO:0000256" key="1">
    <source>
        <dbReference type="ARBA" id="ARBA00004123"/>
    </source>
</evidence>
<dbReference type="OrthoDB" id="29755at2759"/>
<dbReference type="PANTHER" id="PTHR12040:SF0">
    <property type="entry name" value="HISTONE CHAPERONE ASF1"/>
    <property type="match status" value="1"/>
</dbReference>
<keyword evidence="9" id="KW-1185">Reference proteome</keyword>
<keyword evidence="6" id="KW-0539">Nucleus</keyword>
<evidence type="ECO:0000256" key="2">
    <source>
        <dbReference type="ARBA" id="ARBA00006051"/>
    </source>
</evidence>
<dbReference type="STRING" id="158441.A0A226DXN2"/>
<organism evidence="8 9">
    <name type="scientific">Folsomia candida</name>
    <name type="common">Springtail</name>
    <dbReference type="NCBI Taxonomy" id="158441"/>
    <lineage>
        <taxon>Eukaryota</taxon>
        <taxon>Metazoa</taxon>
        <taxon>Ecdysozoa</taxon>
        <taxon>Arthropoda</taxon>
        <taxon>Hexapoda</taxon>
        <taxon>Collembola</taxon>
        <taxon>Entomobryomorpha</taxon>
        <taxon>Isotomoidea</taxon>
        <taxon>Isotomidae</taxon>
        <taxon>Proisotominae</taxon>
        <taxon>Folsomia</taxon>
    </lineage>
</organism>
<dbReference type="Pfam" id="PF04729">
    <property type="entry name" value="ASF1_hist_chap"/>
    <property type="match status" value="1"/>
</dbReference>
<evidence type="ECO:0000256" key="3">
    <source>
        <dbReference type="ARBA" id="ARBA00023015"/>
    </source>
</evidence>
<dbReference type="Proteomes" id="UP000198287">
    <property type="component" value="Unassembled WGS sequence"/>
</dbReference>
<dbReference type="GO" id="GO:0000785">
    <property type="term" value="C:chromatin"/>
    <property type="evidence" value="ECO:0007669"/>
    <property type="project" value="TreeGrafter"/>
</dbReference>
<evidence type="ECO:0000313" key="8">
    <source>
        <dbReference type="EMBL" id="OXA50222.1"/>
    </source>
</evidence>
<accession>A0A226DXN2</accession>
<proteinExistence type="inferred from homology"/>
<comment type="similarity">
    <text evidence="2">Belongs to the ASF1 family.</text>
</comment>
<dbReference type="GO" id="GO:0005634">
    <property type="term" value="C:nucleus"/>
    <property type="evidence" value="ECO:0007669"/>
    <property type="project" value="UniProtKB-SubCell"/>
</dbReference>
<protein>
    <submittedName>
        <fullName evidence="8">Histone chaperone asf1</fullName>
    </submittedName>
</protein>
<feature type="compositionally biased region" description="Polar residues" evidence="7">
    <location>
        <begin position="225"/>
        <end position="240"/>
    </location>
</feature>
<keyword evidence="3" id="KW-0805">Transcription regulation</keyword>
<comment type="subcellular location">
    <subcellularLocation>
        <location evidence="1">Nucleus</location>
    </subcellularLocation>
</comment>
<evidence type="ECO:0000256" key="4">
    <source>
        <dbReference type="ARBA" id="ARBA00023163"/>
    </source>
</evidence>
<feature type="region of interest" description="Disordered" evidence="7">
    <location>
        <begin position="156"/>
        <end position="240"/>
    </location>
</feature>
<keyword evidence="4" id="KW-0804">Transcription</keyword>
<evidence type="ECO:0000256" key="5">
    <source>
        <dbReference type="ARBA" id="ARBA00023186"/>
    </source>
</evidence>
<dbReference type="OMA" id="DYADQEM"/>
<dbReference type="FunFam" id="2.60.40.1490:FF:000001">
    <property type="entry name" value="Histone chaperone ASF1"/>
    <property type="match status" value="1"/>
</dbReference>
<dbReference type="EMBL" id="LNIX01000009">
    <property type="protein sequence ID" value="OXA50222.1"/>
    <property type="molecule type" value="Genomic_DNA"/>
</dbReference>
<keyword evidence="5" id="KW-0143">Chaperone</keyword>
<comment type="caution">
    <text evidence="8">The sequence shown here is derived from an EMBL/GenBank/DDBJ whole genome shotgun (WGS) entry which is preliminary data.</text>
</comment>
<dbReference type="InterPro" id="IPR006818">
    <property type="entry name" value="ASF1-like"/>
</dbReference>
<feature type="compositionally biased region" description="Polar residues" evidence="7">
    <location>
        <begin position="179"/>
        <end position="201"/>
    </location>
</feature>
<evidence type="ECO:0000256" key="7">
    <source>
        <dbReference type="SAM" id="MobiDB-lite"/>
    </source>
</evidence>
<reference evidence="8 9" key="1">
    <citation type="submission" date="2015-12" db="EMBL/GenBank/DDBJ databases">
        <title>The genome of Folsomia candida.</title>
        <authorList>
            <person name="Faddeeva A."/>
            <person name="Derks M.F."/>
            <person name="Anvar Y."/>
            <person name="Smit S."/>
            <person name="Van Straalen N."/>
            <person name="Roelofs D."/>
        </authorList>
    </citation>
    <scope>NUCLEOTIDE SEQUENCE [LARGE SCALE GENOMIC DNA]</scope>
    <source>
        <strain evidence="8 9">VU population</strain>
        <tissue evidence="8">Whole body</tissue>
    </source>
</reference>
<dbReference type="GO" id="GO:0042393">
    <property type="term" value="F:histone binding"/>
    <property type="evidence" value="ECO:0007669"/>
    <property type="project" value="TreeGrafter"/>
</dbReference>
<dbReference type="Gene3D" id="2.60.40.1490">
    <property type="entry name" value="Histone chaperone ASF1-like"/>
    <property type="match status" value="1"/>
</dbReference>
<name>A0A226DXN2_FOLCA</name>
<evidence type="ECO:0000313" key="9">
    <source>
        <dbReference type="Proteomes" id="UP000198287"/>
    </source>
</evidence>